<sequence>MDAKKHPSARYENSAIRERQPAQNVESSDDASEFEFAAFGR</sequence>
<evidence type="ECO:0000256" key="1">
    <source>
        <dbReference type="SAM" id="MobiDB-lite"/>
    </source>
</evidence>
<dbReference type="Proteomes" id="UP000536179">
    <property type="component" value="Unassembled WGS sequence"/>
</dbReference>
<keyword evidence="3" id="KW-1185">Reference proteome</keyword>
<dbReference type="AlphaFoldDB" id="A0A7W5H8L7"/>
<name>A0A7W5H8L7_9BACT</name>
<proteinExistence type="predicted"/>
<dbReference type="EMBL" id="JACHXU010000021">
    <property type="protein sequence ID" value="MBB3209215.1"/>
    <property type="molecule type" value="Genomic_DNA"/>
</dbReference>
<evidence type="ECO:0000313" key="3">
    <source>
        <dbReference type="Proteomes" id="UP000536179"/>
    </source>
</evidence>
<accession>A0A7W5H8L7</accession>
<organism evidence="2 3">
    <name type="scientific">Aporhodopirellula rubra</name>
    <dbReference type="NCBI Taxonomy" id="980271"/>
    <lineage>
        <taxon>Bacteria</taxon>
        <taxon>Pseudomonadati</taxon>
        <taxon>Planctomycetota</taxon>
        <taxon>Planctomycetia</taxon>
        <taxon>Pirellulales</taxon>
        <taxon>Pirellulaceae</taxon>
        <taxon>Aporhodopirellula</taxon>
    </lineage>
</organism>
<gene>
    <name evidence="2" type="ORF">FHS27_005053</name>
</gene>
<feature type="region of interest" description="Disordered" evidence="1">
    <location>
        <begin position="1"/>
        <end position="33"/>
    </location>
</feature>
<comment type="caution">
    <text evidence="2">The sequence shown here is derived from an EMBL/GenBank/DDBJ whole genome shotgun (WGS) entry which is preliminary data.</text>
</comment>
<evidence type="ECO:0000313" key="2">
    <source>
        <dbReference type="EMBL" id="MBB3209215.1"/>
    </source>
</evidence>
<protein>
    <submittedName>
        <fullName evidence="2">Uncharacterized protein</fullName>
    </submittedName>
</protein>
<reference evidence="2 3" key="1">
    <citation type="submission" date="2020-08" db="EMBL/GenBank/DDBJ databases">
        <title>Genomic Encyclopedia of Type Strains, Phase III (KMG-III): the genomes of soil and plant-associated and newly described type strains.</title>
        <authorList>
            <person name="Whitman W."/>
        </authorList>
    </citation>
    <scope>NUCLEOTIDE SEQUENCE [LARGE SCALE GENOMIC DNA]</scope>
    <source>
        <strain evidence="2 3">CECT 8075</strain>
    </source>
</reference>